<organism evidence="2 3">
    <name type="scientific">Thalassococcus lentus</name>
    <dbReference type="NCBI Taxonomy" id="1210524"/>
    <lineage>
        <taxon>Bacteria</taxon>
        <taxon>Pseudomonadati</taxon>
        <taxon>Pseudomonadota</taxon>
        <taxon>Alphaproteobacteria</taxon>
        <taxon>Rhodobacterales</taxon>
        <taxon>Roseobacteraceae</taxon>
        <taxon>Thalassococcus</taxon>
    </lineage>
</organism>
<protein>
    <recommendedName>
        <fullName evidence="4">Type II secretion system (T2SS), protein M subtype b</fullName>
    </recommendedName>
</protein>
<proteinExistence type="predicted"/>
<keyword evidence="3" id="KW-1185">Reference proteome</keyword>
<sequence length="179" mass="19619">MKFAGQILFLLFVVGSIFASATYIKGTYLAREEQAAAEVNDLKEGIAALEDRISFLKASNPQVGFPENIPWKATGRSEAELQLQDAVMRIIDKTGIASRILGGSGFAADVSRDTIAFEFEGSATLPQMYRFLNFLEAHSPRIALGALHVRRAGQNAANQTEIDLLLRVTLWAIWEESAS</sequence>
<dbReference type="Proteomes" id="UP001210720">
    <property type="component" value="Unassembled WGS sequence"/>
</dbReference>
<evidence type="ECO:0000313" key="2">
    <source>
        <dbReference type="EMBL" id="MDA7425617.1"/>
    </source>
</evidence>
<name>A0ABT4XUH4_9RHOB</name>
<reference evidence="2 3" key="1">
    <citation type="submission" date="2023-01" db="EMBL/GenBank/DDBJ databases">
        <title>Thalassococcus onchidii sp. nov., isolated from a marine invertebrate from the South China Sea.</title>
        <authorList>
            <person name="Xu S."/>
            <person name="Liu Z."/>
            <person name="Xu Y."/>
        </authorList>
    </citation>
    <scope>NUCLEOTIDE SEQUENCE [LARGE SCALE GENOMIC DNA]</scope>
    <source>
        <strain evidence="2 3">KCTC 32084</strain>
    </source>
</reference>
<keyword evidence="1" id="KW-0175">Coiled coil</keyword>
<dbReference type="EMBL" id="JAQIOY010000004">
    <property type="protein sequence ID" value="MDA7425617.1"/>
    <property type="molecule type" value="Genomic_DNA"/>
</dbReference>
<evidence type="ECO:0008006" key="4">
    <source>
        <dbReference type="Google" id="ProtNLM"/>
    </source>
</evidence>
<dbReference type="RefSeq" id="WP_271432978.1">
    <property type="nucleotide sequence ID" value="NZ_JAQIOY010000004.1"/>
</dbReference>
<gene>
    <name evidence="2" type="ORF">PFY00_12855</name>
</gene>
<feature type="coiled-coil region" evidence="1">
    <location>
        <begin position="32"/>
        <end position="59"/>
    </location>
</feature>
<evidence type="ECO:0000313" key="3">
    <source>
        <dbReference type="Proteomes" id="UP001210720"/>
    </source>
</evidence>
<evidence type="ECO:0000256" key="1">
    <source>
        <dbReference type="SAM" id="Coils"/>
    </source>
</evidence>
<accession>A0ABT4XUH4</accession>
<comment type="caution">
    <text evidence="2">The sequence shown here is derived from an EMBL/GenBank/DDBJ whole genome shotgun (WGS) entry which is preliminary data.</text>
</comment>